<keyword evidence="6" id="KW-1003">Cell membrane</keyword>
<dbReference type="GO" id="GO:0009055">
    <property type="term" value="F:electron transfer activity"/>
    <property type="evidence" value="ECO:0007669"/>
    <property type="project" value="InterPro"/>
</dbReference>
<comment type="cofactor">
    <cofactor evidence="6">
        <name>FMN</name>
        <dbReference type="ChEBI" id="CHEBI:58210"/>
    </cofactor>
</comment>
<dbReference type="GO" id="GO:0010181">
    <property type="term" value="F:FMN binding"/>
    <property type="evidence" value="ECO:0007669"/>
    <property type="project" value="InterPro"/>
</dbReference>
<evidence type="ECO:0000259" key="7">
    <source>
        <dbReference type="SMART" id="SM00900"/>
    </source>
</evidence>
<evidence type="ECO:0000313" key="9">
    <source>
        <dbReference type="Proteomes" id="UP000028931"/>
    </source>
</evidence>
<organism evidence="8 9">
    <name type="scientific">Pseudomonas alkylphenolica</name>
    <dbReference type="NCBI Taxonomy" id="237609"/>
    <lineage>
        <taxon>Bacteria</taxon>
        <taxon>Pseudomonadati</taxon>
        <taxon>Pseudomonadota</taxon>
        <taxon>Gammaproteobacteria</taxon>
        <taxon>Pseudomonadales</taxon>
        <taxon>Pseudomonadaceae</taxon>
        <taxon>Pseudomonas</taxon>
    </lineage>
</organism>
<keyword evidence="3 6" id="KW-0285">Flavoprotein</keyword>
<dbReference type="GO" id="GO:0022900">
    <property type="term" value="P:electron transport chain"/>
    <property type="evidence" value="ECO:0007669"/>
    <property type="project" value="UniProtKB-UniRule"/>
</dbReference>
<comment type="function">
    <text evidence="6">Part of a membrane-bound complex that couples electron transfer with translocation of ions across the membrane.</text>
</comment>
<dbReference type="NCBIfam" id="TIGR01947">
    <property type="entry name" value="rnfG"/>
    <property type="match status" value="1"/>
</dbReference>
<evidence type="ECO:0000256" key="4">
    <source>
        <dbReference type="ARBA" id="ARBA00022643"/>
    </source>
</evidence>
<evidence type="ECO:0000313" key="8">
    <source>
        <dbReference type="EMBL" id="AIL60380.1"/>
    </source>
</evidence>
<gene>
    <name evidence="6" type="primary">rnfG</name>
    <name evidence="8" type="ORF">PSAKL28_11540</name>
</gene>
<dbReference type="RefSeq" id="WP_038607798.1">
    <property type="nucleotide sequence ID" value="NZ_CP009048.1"/>
</dbReference>
<evidence type="ECO:0000256" key="5">
    <source>
        <dbReference type="ARBA" id="ARBA00022982"/>
    </source>
</evidence>
<dbReference type="EC" id="7.-.-.-" evidence="6"/>
<dbReference type="KEGG" id="palk:PSAKL28_11540"/>
<comment type="similarity">
    <text evidence="6">Belongs to the RnfG family.</text>
</comment>
<dbReference type="SMART" id="SM00900">
    <property type="entry name" value="FMN_bind"/>
    <property type="match status" value="1"/>
</dbReference>
<keyword evidence="6" id="KW-0997">Cell inner membrane</keyword>
<sequence length="205" mass="22416">MNRSSIRSAMLLLLIALLSLGSSMIWQHFSAQDIALAEQNLKAQTWLSVLPEKTYDNQPLQTPLVLPAPTLAHSRLLAGYRATLAGRPSAVVLHSQAQGYAGQIELLIAIDTQGHLIASKVLRQQETPGLGAKLVEPGNQWLQSFIGTSRQTTPDAAWALKRDSGQFDQLAGATVTSRAVIHAVHDALRYFDEHRQHLLEAANDE</sequence>
<reference evidence="8 9" key="1">
    <citation type="submission" date="2014-07" db="EMBL/GenBank/DDBJ databases">
        <authorList>
            <person name="Lee K."/>
            <person name="Lim J.Y."/>
            <person name="Hwang I."/>
        </authorList>
    </citation>
    <scope>NUCLEOTIDE SEQUENCE [LARGE SCALE GENOMIC DNA]</scope>
    <source>
        <strain evidence="8 9">KL28</strain>
    </source>
</reference>
<dbReference type="Pfam" id="PF04205">
    <property type="entry name" value="FMN_bind"/>
    <property type="match status" value="1"/>
</dbReference>
<keyword evidence="6" id="KW-1278">Translocase</keyword>
<dbReference type="InterPro" id="IPR010209">
    <property type="entry name" value="Ion_transpt_RnfG/RsxG"/>
</dbReference>
<dbReference type="AlphaFoldDB" id="A0A077F7V8"/>
<keyword evidence="6" id="KW-0472">Membrane</keyword>
<protein>
    <recommendedName>
        <fullName evidence="6">Ion-translocating oxidoreductase complex subunit G</fullName>
        <ecNumber evidence="6">7.-.-.-</ecNumber>
    </recommendedName>
    <alternativeName>
        <fullName evidence="6">Rnf electron transport complex subunit G</fullName>
    </alternativeName>
</protein>
<evidence type="ECO:0000256" key="6">
    <source>
        <dbReference type="HAMAP-Rule" id="MF_00479"/>
    </source>
</evidence>
<feature type="modified residue" description="FMN phosphoryl threonine" evidence="6">
    <location>
        <position position="174"/>
    </location>
</feature>
<dbReference type="PANTHER" id="PTHR36118:SF1">
    <property type="entry name" value="ION-TRANSLOCATING OXIDOREDUCTASE COMPLEX SUBUNIT G"/>
    <property type="match status" value="1"/>
</dbReference>
<keyword evidence="5 6" id="KW-0249">Electron transport</keyword>
<keyword evidence="2 6" id="KW-0597">Phosphoprotein</keyword>
<evidence type="ECO:0000256" key="2">
    <source>
        <dbReference type="ARBA" id="ARBA00022553"/>
    </source>
</evidence>
<dbReference type="OrthoDB" id="9784165at2"/>
<name>A0A077F7V8_9PSED</name>
<dbReference type="GO" id="GO:0005886">
    <property type="term" value="C:plasma membrane"/>
    <property type="evidence" value="ECO:0007669"/>
    <property type="project" value="UniProtKB-SubCell"/>
</dbReference>
<dbReference type="HAMAP" id="MF_00479">
    <property type="entry name" value="RsxG_RnfG"/>
    <property type="match status" value="1"/>
</dbReference>
<keyword evidence="4 6" id="KW-0288">FMN</keyword>
<evidence type="ECO:0000256" key="1">
    <source>
        <dbReference type="ARBA" id="ARBA00022448"/>
    </source>
</evidence>
<evidence type="ECO:0000256" key="3">
    <source>
        <dbReference type="ARBA" id="ARBA00022630"/>
    </source>
</evidence>
<comment type="subunit">
    <text evidence="6">The complex is composed of six subunits: RnfA, RnfB, RnfC, RnfD, RnfE and RnfG.</text>
</comment>
<keyword evidence="6" id="KW-0812">Transmembrane</keyword>
<keyword evidence="6" id="KW-1133">Transmembrane helix</keyword>
<accession>A0A077F7V8</accession>
<proteinExistence type="inferred from homology"/>
<dbReference type="EMBL" id="CP009048">
    <property type="protein sequence ID" value="AIL60380.1"/>
    <property type="molecule type" value="Genomic_DNA"/>
</dbReference>
<dbReference type="HOGENOM" id="CLU_077882_1_0_6"/>
<feature type="domain" description="FMN-binding" evidence="7">
    <location>
        <begin position="99"/>
        <end position="191"/>
    </location>
</feature>
<dbReference type="eggNOG" id="COG4659">
    <property type="taxonomic scope" value="Bacteria"/>
</dbReference>
<dbReference type="Proteomes" id="UP000028931">
    <property type="component" value="Chromosome"/>
</dbReference>
<dbReference type="InterPro" id="IPR007329">
    <property type="entry name" value="FMN-bd"/>
</dbReference>
<keyword evidence="1 6" id="KW-0813">Transport</keyword>
<dbReference type="PIRSF" id="PIRSF006091">
    <property type="entry name" value="E_trnsport_RnfG"/>
    <property type="match status" value="1"/>
</dbReference>
<comment type="subcellular location">
    <subcellularLocation>
        <location evidence="6">Cell inner membrane</location>
        <topology evidence="6">Single-pass membrane protein</topology>
    </subcellularLocation>
</comment>
<dbReference type="PANTHER" id="PTHR36118">
    <property type="entry name" value="ION-TRANSLOCATING OXIDOREDUCTASE COMPLEX SUBUNIT G"/>
    <property type="match status" value="1"/>
</dbReference>